<accession>A0A845UAT6</accession>
<dbReference type="AlphaFoldDB" id="A0A845UAT6"/>
<evidence type="ECO:0000313" key="1">
    <source>
        <dbReference type="EMBL" id="NDU43963.1"/>
    </source>
</evidence>
<dbReference type="EMBL" id="WNJL01000053">
    <property type="protein sequence ID" value="NDU43963.1"/>
    <property type="molecule type" value="Genomic_DNA"/>
</dbReference>
<comment type="caution">
    <text evidence="1">The sequence shown here is derived from an EMBL/GenBank/DDBJ whole genome shotgun (WGS) entry which is preliminary data.</text>
</comment>
<protein>
    <submittedName>
        <fullName evidence="1">HlyD family efflux transporter periplasmic adaptor subunit</fullName>
    </submittedName>
</protein>
<proteinExistence type="predicted"/>
<gene>
    <name evidence="1" type="ORF">GL267_15420</name>
</gene>
<sequence length="87" mass="8939">MAKTAGGHSLVLRALSSGWVSALTVTAGQAASAGSPVLSLMPQGDPLVAQFLVPSRAVAYLHRGTRVLLHYAVFPYPRPDPGAFGGP</sequence>
<organism evidence="1">
    <name type="scientific">Acidithiobacillus ferrianus</name>
    <dbReference type="NCBI Taxonomy" id="2678518"/>
    <lineage>
        <taxon>Bacteria</taxon>
        <taxon>Pseudomonadati</taxon>
        <taxon>Pseudomonadota</taxon>
        <taxon>Acidithiobacillia</taxon>
        <taxon>Acidithiobacillales</taxon>
        <taxon>Acidithiobacillaceae</taxon>
        <taxon>Acidithiobacillus</taxon>
    </lineage>
</organism>
<name>A0A845UAT6_9PROT</name>
<reference evidence="1" key="1">
    <citation type="submission" date="2019-11" db="EMBL/GenBank/DDBJ databases">
        <title>Acidithiobacillus ferrianus sp. nov.: a facultatively anaerobic and extremely acidophilic chemolithoautotroph.</title>
        <authorList>
            <person name="Norris P.R."/>
            <person name="Falagan C."/>
            <person name="Moya-Beltran A."/>
            <person name="Castro M."/>
            <person name="Quatrini R."/>
            <person name="Johnson D.B."/>
        </authorList>
    </citation>
    <scope>NUCLEOTIDE SEQUENCE [LARGE SCALE GENOMIC DNA]</scope>
    <source>
        <strain evidence="1">MG</strain>
    </source>
</reference>